<name>A0A7C8IEL3_9PLEO</name>
<feature type="transmembrane region" description="Helical" evidence="7">
    <location>
        <begin position="123"/>
        <end position="141"/>
    </location>
</feature>
<dbReference type="PANTHER" id="PTHR33048:SF21">
    <property type="entry name" value="INTEGRAL MEMBRANE PROTEIN"/>
    <property type="match status" value="1"/>
</dbReference>
<dbReference type="PANTHER" id="PTHR33048">
    <property type="entry name" value="PTH11-LIKE INTEGRAL MEMBRANE PROTEIN (AFU_ORTHOLOGUE AFUA_5G11245)"/>
    <property type="match status" value="1"/>
</dbReference>
<keyword evidence="4 7" id="KW-0472">Membrane</keyword>
<feature type="transmembrane region" description="Helical" evidence="7">
    <location>
        <begin position="87"/>
        <end position="111"/>
    </location>
</feature>
<evidence type="ECO:0000256" key="2">
    <source>
        <dbReference type="ARBA" id="ARBA00022692"/>
    </source>
</evidence>
<dbReference type="Pfam" id="PF20684">
    <property type="entry name" value="Fung_rhodopsin"/>
    <property type="match status" value="1"/>
</dbReference>
<sequence length="377" mass="41384">MRIRPEGPPVTLLVVQSIVIALTTITTILRVFIRVKTRAFGLDDYLMVFAYVVSIAVGVFTLIFINYGSGVLASNTTKYDVAQSKKWNLFAGIGYAVATAFIKLSICVMLIRITPRTKRSILYTIYGVMLLACCGALARTITFTTRCKPMSAAWDLSLGTCSSAVILTNVSYFFAAVCILTDLICATIPIFIIWDVQLSVRNKTYIGMIMALGILASVATCIRIKYLVGYASQTKYLFGLSYIATWSEVEICLGIIAGSLPVMRPLLRYLHPGSTQGGQRTQQEIYRLKGSGGWKRSTSRHVPGNTNGRSDGAGAERMGNSFYVGTSSKEEVEAGDTEDASSQRHILTEARLEVFKETQYEVKSERDIGSLDSPNQV</sequence>
<keyword evidence="3 7" id="KW-1133">Transmembrane helix</keyword>
<feature type="transmembrane region" description="Helical" evidence="7">
    <location>
        <begin position="240"/>
        <end position="262"/>
    </location>
</feature>
<dbReference type="InterPro" id="IPR049326">
    <property type="entry name" value="Rhodopsin_dom_fungi"/>
</dbReference>
<dbReference type="Proteomes" id="UP000481861">
    <property type="component" value="Unassembled WGS sequence"/>
</dbReference>
<feature type="transmembrane region" description="Helical" evidence="7">
    <location>
        <begin position="12"/>
        <end position="33"/>
    </location>
</feature>
<comment type="similarity">
    <text evidence="5">Belongs to the SAT4 family.</text>
</comment>
<organism evidence="9 10">
    <name type="scientific">Massariosphaeria phaeospora</name>
    <dbReference type="NCBI Taxonomy" id="100035"/>
    <lineage>
        <taxon>Eukaryota</taxon>
        <taxon>Fungi</taxon>
        <taxon>Dikarya</taxon>
        <taxon>Ascomycota</taxon>
        <taxon>Pezizomycotina</taxon>
        <taxon>Dothideomycetes</taxon>
        <taxon>Pleosporomycetidae</taxon>
        <taxon>Pleosporales</taxon>
        <taxon>Pleosporales incertae sedis</taxon>
        <taxon>Massariosphaeria</taxon>
    </lineage>
</organism>
<feature type="transmembrane region" description="Helical" evidence="7">
    <location>
        <begin position="172"/>
        <end position="194"/>
    </location>
</feature>
<dbReference type="GO" id="GO:0016020">
    <property type="term" value="C:membrane"/>
    <property type="evidence" value="ECO:0007669"/>
    <property type="project" value="UniProtKB-SubCell"/>
</dbReference>
<evidence type="ECO:0000256" key="6">
    <source>
        <dbReference type="SAM" id="MobiDB-lite"/>
    </source>
</evidence>
<dbReference type="OrthoDB" id="3897607at2759"/>
<evidence type="ECO:0000256" key="4">
    <source>
        <dbReference type="ARBA" id="ARBA00023136"/>
    </source>
</evidence>
<accession>A0A7C8IEL3</accession>
<dbReference type="EMBL" id="JAADJZ010000002">
    <property type="protein sequence ID" value="KAF2877697.1"/>
    <property type="molecule type" value="Genomic_DNA"/>
</dbReference>
<evidence type="ECO:0000313" key="10">
    <source>
        <dbReference type="Proteomes" id="UP000481861"/>
    </source>
</evidence>
<keyword evidence="2 7" id="KW-0812">Transmembrane</keyword>
<keyword evidence="10" id="KW-1185">Reference proteome</keyword>
<evidence type="ECO:0000256" key="1">
    <source>
        <dbReference type="ARBA" id="ARBA00004141"/>
    </source>
</evidence>
<protein>
    <recommendedName>
        <fullName evidence="8">Rhodopsin domain-containing protein</fullName>
    </recommendedName>
</protein>
<feature type="transmembrane region" description="Helical" evidence="7">
    <location>
        <begin position="206"/>
        <end position="228"/>
    </location>
</feature>
<evidence type="ECO:0000256" key="3">
    <source>
        <dbReference type="ARBA" id="ARBA00022989"/>
    </source>
</evidence>
<gene>
    <name evidence="9" type="ORF">BDV95DRAFT_602061</name>
</gene>
<feature type="region of interest" description="Disordered" evidence="6">
    <location>
        <begin position="292"/>
        <end position="320"/>
    </location>
</feature>
<proteinExistence type="inferred from homology"/>
<dbReference type="InterPro" id="IPR052337">
    <property type="entry name" value="SAT4-like"/>
</dbReference>
<evidence type="ECO:0000313" key="9">
    <source>
        <dbReference type="EMBL" id="KAF2877697.1"/>
    </source>
</evidence>
<feature type="transmembrane region" description="Helical" evidence="7">
    <location>
        <begin position="45"/>
        <end position="67"/>
    </location>
</feature>
<feature type="domain" description="Rhodopsin" evidence="8">
    <location>
        <begin position="29"/>
        <end position="268"/>
    </location>
</feature>
<comment type="subcellular location">
    <subcellularLocation>
        <location evidence="1">Membrane</location>
        <topology evidence="1">Multi-pass membrane protein</topology>
    </subcellularLocation>
</comment>
<evidence type="ECO:0000259" key="8">
    <source>
        <dbReference type="Pfam" id="PF20684"/>
    </source>
</evidence>
<evidence type="ECO:0000256" key="5">
    <source>
        <dbReference type="ARBA" id="ARBA00038359"/>
    </source>
</evidence>
<comment type="caution">
    <text evidence="9">The sequence shown here is derived from an EMBL/GenBank/DDBJ whole genome shotgun (WGS) entry which is preliminary data.</text>
</comment>
<dbReference type="AlphaFoldDB" id="A0A7C8IEL3"/>
<evidence type="ECO:0000256" key="7">
    <source>
        <dbReference type="SAM" id="Phobius"/>
    </source>
</evidence>
<reference evidence="9 10" key="1">
    <citation type="submission" date="2020-01" db="EMBL/GenBank/DDBJ databases">
        <authorList>
            <consortium name="DOE Joint Genome Institute"/>
            <person name="Haridas S."/>
            <person name="Albert R."/>
            <person name="Binder M."/>
            <person name="Bloem J."/>
            <person name="Labutti K."/>
            <person name="Salamov A."/>
            <person name="Andreopoulos B."/>
            <person name="Baker S.E."/>
            <person name="Barry K."/>
            <person name="Bills G."/>
            <person name="Bluhm B.H."/>
            <person name="Cannon C."/>
            <person name="Castanera R."/>
            <person name="Culley D.E."/>
            <person name="Daum C."/>
            <person name="Ezra D."/>
            <person name="Gonzalez J.B."/>
            <person name="Henrissat B."/>
            <person name="Kuo A."/>
            <person name="Liang C."/>
            <person name="Lipzen A."/>
            <person name="Lutzoni F."/>
            <person name="Magnuson J."/>
            <person name="Mondo S."/>
            <person name="Nolan M."/>
            <person name="Ohm R."/>
            <person name="Pangilinan J."/>
            <person name="Park H.-J.H."/>
            <person name="Ramirez L."/>
            <person name="Alfaro M."/>
            <person name="Sun H."/>
            <person name="Tritt A."/>
            <person name="Yoshinaga Y."/>
            <person name="Zwiers L.-H.L."/>
            <person name="Turgeon B.G."/>
            <person name="Goodwin S.B."/>
            <person name="Spatafora J.W."/>
            <person name="Crous P.W."/>
            <person name="Grigoriev I.V."/>
        </authorList>
    </citation>
    <scope>NUCLEOTIDE SEQUENCE [LARGE SCALE GENOMIC DNA]</scope>
    <source>
        <strain evidence="9 10">CBS 611.86</strain>
    </source>
</reference>